<evidence type="ECO:0000256" key="5">
    <source>
        <dbReference type="SAM" id="Phobius"/>
    </source>
</evidence>
<dbReference type="RefSeq" id="WP_354636068.1">
    <property type="nucleotide sequence ID" value="NZ_CP159837.1"/>
</dbReference>
<dbReference type="Gene3D" id="1.25.40.10">
    <property type="entry name" value="Tetratricopeptide repeat domain"/>
    <property type="match status" value="4"/>
</dbReference>
<dbReference type="EMBL" id="CP159837">
    <property type="protein sequence ID" value="XCM39227.1"/>
    <property type="molecule type" value="Genomic_DNA"/>
</dbReference>
<evidence type="ECO:0000256" key="3">
    <source>
        <dbReference type="PROSITE-ProRule" id="PRU00339"/>
    </source>
</evidence>
<feature type="repeat" description="TPR" evidence="3">
    <location>
        <begin position="543"/>
        <end position="576"/>
    </location>
</feature>
<dbReference type="PANTHER" id="PTHR44943">
    <property type="entry name" value="CELLULOSE SYNTHASE OPERON PROTEIN C"/>
    <property type="match status" value="1"/>
</dbReference>
<keyword evidence="5" id="KW-0472">Membrane</keyword>
<keyword evidence="5" id="KW-1133">Transmembrane helix</keyword>
<keyword evidence="4" id="KW-0175">Coiled coil</keyword>
<dbReference type="PROSITE" id="PS50005">
    <property type="entry name" value="TPR"/>
    <property type="match status" value="8"/>
</dbReference>
<feature type="repeat" description="TPR" evidence="3">
    <location>
        <begin position="509"/>
        <end position="542"/>
    </location>
</feature>
<organism evidence="6">
    <name type="scientific">Planktothricoides raciborskii GIHE-MW2</name>
    <dbReference type="NCBI Taxonomy" id="2792601"/>
    <lineage>
        <taxon>Bacteria</taxon>
        <taxon>Bacillati</taxon>
        <taxon>Cyanobacteriota</taxon>
        <taxon>Cyanophyceae</taxon>
        <taxon>Oscillatoriophycideae</taxon>
        <taxon>Oscillatoriales</taxon>
        <taxon>Oscillatoriaceae</taxon>
        <taxon>Planktothricoides</taxon>
    </lineage>
</organism>
<feature type="transmembrane region" description="Helical" evidence="5">
    <location>
        <begin position="112"/>
        <end position="130"/>
    </location>
</feature>
<gene>
    <name evidence="6" type="ORF">ABWT76_002132</name>
</gene>
<reference evidence="6" key="1">
    <citation type="submission" date="2024-07" db="EMBL/GenBank/DDBJ databases">
        <authorList>
            <person name="Kim Y.J."/>
            <person name="Jeong J.Y."/>
        </authorList>
    </citation>
    <scope>NUCLEOTIDE SEQUENCE</scope>
    <source>
        <strain evidence="6">GIHE-MW2</strain>
    </source>
</reference>
<dbReference type="InterPro" id="IPR011990">
    <property type="entry name" value="TPR-like_helical_dom_sf"/>
</dbReference>
<proteinExistence type="predicted"/>
<evidence type="ECO:0000256" key="1">
    <source>
        <dbReference type="ARBA" id="ARBA00022737"/>
    </source>
</evidence>
<evidence type="ECO:0000256" key="4">
    <source>
        <dbReference type="SAM" id="Coils"/>
    </source>
</evidence>
<dbReference type="SUPFAM" id="SSF48452">
    <property type="entry name" value="TPR-like"/>
    <property type="match status" value="1"/>
</dbReference>
<dbReference type="AlphaFoldDB" id="A0AAU8JIZ5"/>
<accession>A0AAU8JIZ5</accession>
<dbReference type="SMART" id="SM00028">
    <property type="entry name" value="TPR"/>
    <property type="match status" value="9"/>
</dbReference>
<dbReference type="InterPro" id="IPR019734">
    <property type="entry name" value="TPR_rpt"/>
</dbReference>
<sequence>MKYSHLSVLTVGMLLGQDLMGQARANPLCPSQSLLDNSSPEFNHCLPNPAANYAPDLMASISLPETLNSPIHAGGLDPSNAENTQLVSWLNSPYFSKNQHLSHGQMTGLSTLLLNFILSPIGAIAFLWLIKPWIIQNIIKEIRQEISELGELELQLSKASQKAEMLSKIFQSKLETLASGYEQEVGKFRNQLNQQGLSAQQFESIKSDWLTQLQHLVLEVYDARDKALEKIAKIHPDTLMQKLSDQFYQHYENRPLNPQSQGLVNSGKVKVEDYLHQGNQLSQQGYYADAVLAYNQAISLNPNHAEAWYNRGQALGCLQQYSEALAAYDRAIALQPERADFWVNRGHILVRLQQHSEAIASYDKAIALQPNNSEYWQQKGSLLARLQKYAEALTAYEKASLLAPEKYEVWHLKGNLLAKLQQTEQAAIAYKQAVIIDQKKYESWYNLGNALGQLQRYVESVNAYNQAIALRNDDYKVWHNRGFMLGKMQQYEAAISSYQKAITLNQQNYESWYNRGNLLEQLHRYNEAIASYDKAIEIKPDDPRLWYNCGKLLEKLQRFEEAVASYKRAINIQPEQAEEARLSLNYLMAKLHHEAAA</sequence>
<feature type="repeat" description="TPR" evidence="3">
    <location>
        <begin position="271"/>
        <end position="304"/>
    </location>
</feature>
<dbReference type="Pfam" id="PF13414">
    <property type="entry name" value="TPR_11"/>
    <property type="match status" value="3"/>
</dbReference>
<feature type="repeat" description="TPR" evidence="3">
    <location>
        <begin position="475"/>
        <end position="508"/>
    </location>
</feature>
<dbReference type="PANTHER" id="PTHR44943:SF8">
    <property type="entry name" value="TPR REPEAT-CONTAINING PROTEIN MJ0263"/>
    <property type="match status" value="1"/>
</dbReference>
<name>A0AAU8JIZ5_9CYAN</name>
<protein>
    <submittedName>
        <fullName evidence="6">Tetratricopeptide repeat protein</fullName>
    </submittedName>
</protein>
<evidence type="ECO:0000313" key="6">
    <source>
        <dbReference type="EMBL" id="XCM39227.1"/>
    </source>
</evidence>
<feature type="repeat" description="TPR" evidence="3">
    <location>
        <begin position="305"/>
        <end position="338"/>
    </location>
</feature>
<evidence type="ECO:0000256" key="2">
    <source>
        <dbReference type="ARBA" id="ARBA00022803"/>
    </source>
</evidence>
<dbReference type="Pfam" id="PF07719">
    <property type="entry name" value="TPR_2"/>
    <property type="match status" value="1"/>
</dbReference>
<dbReference type="PROSITE" id="PS50293">
    <property type="entry name" value="TPR_REGION"/>
    <property type="match status" value="4"/>
</dbReference>
<keyword evidence="2 3" id="KW-0802">TPR repeat</keyword>
<feature type="repeat" description="TPR" evidence="3">
    <location>
        <begin position="373"/>
        <end position="406"/>
    </location>
</feature>
<keyword evidence="1" id="KW-0677">Repeat</keyword>
<feature type="repeat" description="TPR" evidence="3">
    <location>
        <begin position="339"/>
        <end position="372"/>
    </location>
</feature>
<dbReference type="InterPro" id="IPR013105">
    <property type="entry name" value="TPR_2"/>
</dbReference>
<feature type="coiled-coil region" evidence="4">
    <location>
        <begin position="135"/>
        <end position="169"/>
    </location>
</feature>
<dbReference type="InterPro" id="IPR051685">
    <property type="entry name" value="Ycf3/AcsC/BcsC/TPR_MFPF"/>
</dbReference>
<dbReference type="Pfam" id="PF13432">
    <property type="entry name" value="TPR_16"/>
    <property type="match status" value="2"/>
</dbReference>
<keyword evidence="5" id="KW-0812">Transmembrane</keyword>
<feature type="repeat" description="TPR" evidence="3">
    <location>
        <begin position="441"/>
        <end position="474"/>
    </location>
</feature>